<evidence type="ECO:0000256" key="4">
    <source>
        <dbReference type="ARBA" id="ARBA00022824"/>
    </source>
</evidence>
<dbReference type="InterPro" id="IPR036026">
    <property type="entry name" value="Seven-hairpin_glycosidases"/>
</dbReference>
<dbReference type="Gene3D" id="3.50.30.30">
    <property type="match status" value="1"/>
</dbReference>
<dbReference type="GO" id="GO:0005509">
    <property type="term" value="F:calcium ion binding"/>
    <property type="evidence" value="ECO:0007669"/>
    <property type="project" value="InterPro"/>
</dbReference>
<protein>
    <recommendedName>
        <fullName evidence="9">alpha-1,2-Mannosidase</fullName>
        <ecNumber evidence="9">3.2.1.-</ecNumber>
    </recommendedName>
</protein>
<evidence type="ECO:0000259" key="12">
    <source>
        <dbReference type="PROSITE" id="PS51914"/>
    </source>
</evidence>
<evidence type="ECO:0000256" key="3">
    <source>
        <dbReference type="ARBA" id="ARBA00022729"/>
    </source>
</evidence>
<dbReference type="PANTHER" id="PTHR45679">
    <property type="entry name" value="ER DEGRADATION-ENHANCING ALPHA-MANNOSIDASE-LIKE PROTEIN 2"/>
    <property type="match status" value="1"/>
</dbReference>
<keyword evidence="3 11" id="KW-0732">Signal</keyword>
<reference evidence="13" key="2">
    <citation type="journal article" date="2023" name="Microbiol Resour">
        <title>Decontamination and Annotation of the Draft Genome Sequence of the Oomycete Lagenidium giganteum ARSEF 373.</title>
        <authorList>
            <person name="Morgan W.R."/>
            <person name="Tartar A."/>
        </authorList>
    </citation>
    <scope>NUCLEOTIDE SEQUENCE</scope>
    <source>
        <strain evidence="13">ARSEF 373</strain>
    </source>
</reference>
<dbReference type="PANTHER" id="PTHR45679:SF6">
    <property type="entry name" value="ER DEGRADATION-ENHANCING ALPHA-MANNOSIDASE-LIKE PROTEIN 2"/>
    <property type="match status" value="1"/>
</dbReference>
<evidence type="ECO:0000256" key="10">
    <source>
        <dbReference type="SAM" id="MobiDB-lite"/>
    </source>
</evidence>
<feature type="domain" description="MRH" evidence="12">
    <location>
        <begin position="66"/>
        <end position="202"/>
    </location>
</feature>
<keyword evidence="4" id="KW-0256">Endoplasmic reticulum</keyword>
<feature type="chain" id="PRO_5043853351" description="alpha-1,2-Mannosidase" evidence="11">
    <location>
        <begin position="26"/>
        <end position="1188"/>
    </location>
</feature>
<gene>
    <name evidence="13" type="ORF">N0F65_010321</name>
</gene>
<feature type="active site" description="Proton donor" evidence="7">
    <location>
        <position position="308"/>
    </location>
</feature>
<comment type="subcellular location">
    <subcellularLocation>
        <location evidence="1">Endoplasmic reticulum</location>
    </subcellularLocation>
</comment>
<evidence type="ECO:0000256" key="1">
    <source>
        <dbReference type="ARBA" id="ARBA00004240"/>
    </source>
</evidence>
<dbReference type="Pfam" id="PF07915">
    <property type="entry name" value="PRKCSH"/>
    <property type="match status" value="1"/>
</dbReference>
<keyword evidence="5" id="KW-1015">Disulfide bond</keyword>
<feature type="active site" evidence="7">
    <location>
        <position position="565"/>
    </location>
</feature>
<dbReference type="GO" id="GO:0016020">
    <property type="term" value="C:membrane"/>
    <property type="evidence" value="ECO:0007669"/>
    <property type="project" value="InterPro"/>
</dbReference>
<reference evidence="13" key="1">
    <citation type="submission" date="2022-11" db="EMBL/GenBank/DDBJ databases">
        <authorList>
            <person name="Morgan W.R."/>
            <person name="Tartar A."/>
        </authorList>
    </citation>
    <scope>NUCLEOTIDE SEQUENCE</scope>
    <source>
        <strain evidence="13">ARSEF 373</strain>
    </source>
</reference>
<evidence type="ECO:0000256" key="5">
    <source>
        <dbReference type="ARBA" id="ARBA00023157"/>
    </source>
</evidence>
<feature type="compositionally biased region" description="Low complexity" evidence="10">
    <location>
        <begin position="1164"/>
        <end position="1173"/>
    </location>
</feature>
<dbReference type="EMBL" id="DAKRPA010000043">
    <property type="protein sequence ID" value="DBA01670.1"/>
    <property type="molecule type" value="Genomic_DNA"/>
</dbReference>
<dbReference type="Pfam" id="PF02225">
    <property type="entry name" value="PA"/>
    <property type="match status" value="1"/>
</dbReference>
<dbReference type="InterPro" id="IPR044674">
    <property type="entry name" value="EDEM1/2/3"/>
</dbReference>
<feature type="signal peptide" evidence="11">
    <location>
        <begin position="1"/>
        <end position="25"/>
    </location>
</feature>
<dbReference type="PRINTS" id="PR00747">
    <property type="entry name" value="GLYHDRLASE47"/>
</dbReference>
<dbReference type="GO" id="GO:1904380">
    <property type="term" value="P:endoplasmic reticulum mannose trimming"/>
    <property type="evidence" value="ECO:0007669"/>
    <property type="project" value="InterPro"/>
</dbReference>
<evidence type="ECO:0000313" key="14">
    <source>
        <dbReference type="Proteomes" id="UP001146120"/>
    </source>
</evidence>
<feature type="region of interest" description="Disordered" evidence="10">
    <location>
        <begin position="713"/>
        <end position="734"/>
    </location>
</feature>
<keyword evidence="8" id="KW-0106">Calcium</keyword>
<dbReference type="EC" id="3.2.1.-" evidence="9"/>
<dbReference type="Proteomes" id="UP001146120">
    <property type="component" value="Unassembled WGS sequence"/>
</dbReference>
<feature type="compositionally biased region" description="Basic and acidic residues" evidence="10">
    <location>
        <begin position="1152"/>
        <end position="1163"/>
    </location>
</feature>
<evidence type="ECO:0000256" key="7">
    <source>
        <dbReference type="PIRSR" id="PIRSR601382-1"/>
    </source>
</evidence>
<evidence type="ECO:0000256" key="8">
    <source>
        <dbReference type="PIRSR" id="PIRSR601382-2"/>
    </source>
</evidence>
<keyword evidence="9" id="KW-0326">Glycosidase</keyword>
<dbReference type="InterPro" id="IPR046450">
    <property type="entry name" value="PA_dom_sf"/>
</dbReference>
<dbReference type="GO" id="GO:0004571">
    <property type="term" value="F:mannosyl-oligosaccharide 1,2-alpha-mannosidase activity"/>
    <property type="evidence" value="ECO:0007669"/>
    <property type="project" value="InterPro"/>
</dbReference>
<feature type="active site" description="Proton donor" evidence="7">
    <location>
        <position position="543"/>
    </location>
</feature>
<dbReference type="InterPro" id="IPR009011">
    <property type="entry name" value="Man6P_isomerase_rcpt-bd_dom_sf"/>
</dbReference>
<keyword evidence="6" id="KW-0325">Glycoprotein</keyword>
<dbReference type="InterPro" id="IPR012913">
    <property type="entry name" value="OS9-like_dom"/>
</dbReference>
<dbReference type="SUPFAM" id="SSF52025">
    <property type="entry name" value="PA domain"/>
    <property type="match status" value="1"/>
</dbReference>
<sequence>MGWQTLGVLMALVLTLLSMALPVIAASPPAPASSSAARSGFTGLRVLSGNGYRAFRNRIRRHLRGSHCLKYHAAGTWWHYEWCLEGKLRQFHPATQGGKATDGTTQEHVLGVFTPETGRSLRIDQVTNFSRVRNPEHSGYMAVQELVNGDTCSGAGMRRNRSAQVQFQCCVFRANETYIEQIEEPRVCVYTLTICTPVACGVIQQDQYALGASVHVTEEERIVLANTVKEMFYHAYHGYLNHAFPLDALLPTTCKGESFELGKIQMLTLIDTLDTLAILEDGPEFQHAVKLVLARADFDLDTEVSVFETTIRVLGGLLSAHLFAKDDSLRLFPEGEYNDELLRLAVDLGDRLMPAFATATGIPYGTVNLRRGVPHGETPVASTAGAGSLTMEFTMLSVLTGDQKYANAARRAVRALFERRSHLGLLGKHIDTKTGDWTESLSGPGSNSDSFYEYLFKMYATFGDAESLVMFENVYTAVMQYNRHGDWYADVSMWSGCGHGGIVFENLVAFWPGMQTSIGHLSSAKQSMNSFYRVWREYGFVPEQFNVLKWKPVRGRGSRYPLRPELIESTFYMHEATKDSSWLRAGAHFVHSLQKHSKTRCGYATIADIETKEQENTMPSFFLSETCKYLYLLFNTTHFIRNGNYVMTTEAHPFPILPFRVVDPIIRAGNKNNASIPFPSTVYCPNPPFWQLFSYQTHYGGHVVERTAHCQPVATSPAPTSTIKPPTNPSKATEGLSEGLLNDLENQLKQLQEWATSSGLKIATPSSISDFHVPEETEVATDSELTQALIDRLRRQALEEDHSAPVGRKAFTQVFGGARLGQFRVDQYDGFMRYIREDTGDWLETSGVSDSRHFVVSAGRRLVPPSSVPSRLENDFPVHHVYDLQDIGNSELVQRRCVVTLTINDNVVQVPCALAAFGGLMDAEHIETRDLVVEMAEPPDACGWLVNGNLYNKIVVVKRGICFFETKARNAFARHAAAVIVMNTEDDDRVMVMAGGGESEDEAELPIPVVMVPKRAGRFMGAHAPSLTDPHVHSILRARIELQKVVQPASIAQAKAADTLFPVVQGVPNELEVFREDWGVRLSITRDATNDLYENYAISIIETPATRAPSPSDDAVERVSRKVIYEAELPWIETPPAGETMTTEQFEELMKERDAAAEREAAAHAEGNAANRDVVTATCDASDGTCEP</sequence>
<keyword evidence="9" id="KW-0378">Hydrolase</keyword>
<dbReference type="InterPro" id="IPR001382">
    <property type="entry name" value="Glyco_hydro_47"/>
</dbReference>
<evidence type="ECO:0000256" key="11">
    <source>
        <dbReference type="SAM" id="SignalP"/>
    </source>
</evidence>
<dbReference type="PROSITE" id="PS51914">
    <property type="entry name" value="MRH"/>
    <property type="match status" value="1"/>
</dbReference>
<dbReference type="Pfam" id="PF01532">
    <property type="entry name" value="Glyco_hydro_47"/>
    <property type="match status" value="1"/>
</dbReference>
<keyword evidence="14" id="KW-1185">Reference proteome</keyword>
<accession>A0AAV2ZAM0</accession>
<comment type="cofactor">
    <cofactor evidence="8">
        <name>Ca(2+)</name>
        <dbReference type="ChEBI" id="CHEBI:29108"/>
    </cofactor>
</comment>
<dbReference type="AlphaFoldDB" id="A0AAV2ZAM0"/>
<dbReference type="Gene3D" id="1.50.10.10">
    <property type="match status" value="1"/>
</dbReference>
<dbReference type="InterPro" id="IPR044865">
    <property type="entry name" value="MRH_dom"/>
</dbReference>
<dbReference type="Gene3D" id="2.70.130.10">
    <property type="entry name" value="Mannose-6-phosphate receptor binding domain"/>
    <property type="match status" value="1"/>
</dbReference>
<dbReference type="GO" id="GO:0005975">
    <property type="term" value="P:carbohydrate metabolic process"/>
    <property type="evidence" value="ECO:0007669"/>
    <property type="project" value="InterPro"/>
</dbReference>
<comment type="caution">
    <text evidence="13">The sequence shown here is derived from an EMBL/GenBank/DDBJ whole genome shotgun (WGS) entry which is preliminary data.</text>
</comment>
<dbReference type="InterPro" id="IPR012341">
    <property type="entry name" value="6hp_glycosidase-like_sf"/>
</dbReference>
<feature type="compositionally biased region" description="Polar residues" evidence="10">
    <location>
        <begin position="713"/>
        <end position="731"/>
    </location>
</feature>
<organism evidence="13 14">
    <name type="scientific">Lagenidium giganteum</name>
    <dbReference type="NCBI Taxonomy" id="4803"/>
    <lineage>
        <taxon>Eukaryota</taxon>
        <taxon>Sar</taxon>
        <taxon>Stramenopiles</taxon>
        <taxon>Oomycota</taxon>
        <taxon>Peronosporomycetes</taxon>
        <taxon>Pythiales</taxon>
        <taxon>Pythiaceae</taxon>
    </lineage>
</organism>
<feature type="active site" evidence="7">
    <location>
        <position position="449"/>
    </location>
</feature>
<feature type="region of interest" description="Disordered" evidence="10">
    <location>
        <begin position="1152"/>
        <end position="1174"/>
    </location>
</feature>
<proteinExistence type="inferred from homology"/>
<evidence type="ECO:0000313" key="13">
    <source>
        <dbReference type="EMBL" id="DBA01670.1"/>
    </source>
</evidence>
<feature type="binding site" evidence="8">
    <location>
        <position position="649"/>
    </location>
    <ligand>
        <name>Ca(2+)</name>
        <dbReference type="ChEBI" id="CHEBI:29108"/>
    </ligand>
</feature>
<keyword evidence="8" id="KW-0479">Metal-binding</keyword>
<evidence type="ECO:0000256" key="2">
    <source>
        <dbReference type="ARBA" id="ARBA00007658"/>
    </source>
</evidence>
<name>A0AAV2ZAM0_9STRA</name>
<evidence type="ECO:0000256" key="9">
    <source>
        <dbReference type="RuleBase" id="RU361193"/>
    </source>
</evidence>
<comment type="similarity">
    <text evidence="2 9">Belongs to the glycosyl hydrolase 47 family.</text>
</comment>
<dbReference type="InterPro" id="IPR003137">
    <property type="entry name" value="PA_domain"/>
</dbReference>
<dbReference type="GO" id="GO:0044322">
    <property type="term" value="C:endoplasmic reticulum quality control compartment"/>
    <property type="evidence" value="ECO:0007669"/>
    <property type="project" value="GOC"/>
</dbReference>
<dbReference type="SUPFAM" id="SSF48225">
    <property type="entry name" value="Seven-hairpin glycosidases"/>
    <property type="match status" value="1"/>
</dbReference>
<evidence type="ECO:0000256" key="6">
    <source>
        <dbReference type="ARBA" id="ARBA00023180"/>
    </source>
</evidence>